<dbReference type="Proteomes" id="UP000277811">
    <property type="component" value="Unassembled WGS sequence"/>
</dbReference>
<dbReference type="EMBL" id="UPPP01000083">
    <property type="protein sequence ID" value="VBB07999.1"/>
    <property type="molecule type" value="Genomic_DNA"/>
</dbReference>
<feature type="transmembrane region" description="Helical" evidence="1">
    <location>
        <begin position="16"/>
        <end position="34"/>
    </location>
</feature>
<keyword evidence="1" id="KW-0812">Transmembrane</keyword>
<evidence type="ECO:0000256" key="1">
    <source>
        <dbReference type="SAM" id="Phobius"/>
    </source>
</evidence>
<dbReference type="SUPFAM" id="SSF50156">
    <property type="entry name" value="PDZ domain-like"/>
    <property type="match status" value="1"/>
</dbReference>
<dbReference type="InterPro" id="IPR014219">
    <property type="entry name" value="SpoIVB"/>
</dbReference>
<dbReference type="Pfam" id="PF05580">
    <property type="entry name" value="Peptidase_S55"/>
    <property type="match status" value="1"/>
</dbReference>
<evidence type="ECO:0000259" key="3">
    <source>
        <dbReference type="PROSITE" id="PS51494"/>
    </source>
</evidence>
<evidence type="ECO:0000313" key="5">
    <source>
        <dbReference type="Proteomes" id="UP000277811"/>
    </source>
</evidence>
<dbReference type="PROSITE" id="PS50106">
    <property type="entry name" value="PDZ"/>
    <property type="match status" value="1"/>
</dbReference>
<feature type="domain" description="PDZ" evidence="2">
    <location>
        <begin position="118"/>
        <end position="203"/>
    </location>
</feature>
<gene>
    <name evidence="4" type="ORF">LUCI_3264</name>
</gene>
<dbReference type="SMART" id="SM00228">
    <property type="entry name" value="PDZ"/>
    <property type="match status" value="1"/>
</dbReference>
<organism evidence="4 5">
    <name type="scientific">Lucifera butyrica</name>
    <dbReference type="NCBI Taxonomy" id="1351585"/>
    <lineage>
        <taxon>Bacteria</taxon>
        <taxon>Bacillati</taxon>
        <taxon>Bacillota</taxon>
        <taxon>Negativicutes</taxon>
        <taxon>Veillonellales</taxon>
        <taxon>Veillonellaceae</taxon>
        <taxon>Lucifera</taxon>
    </lineage>
</organism>
<evidence type="ECO:0000259" key="2">
    <source>
        <dbReference type="PROSITE" id="PS50106"/>
    </source>
</evidence>
<keyword evidence="1" id="KW-0472">Membrane</keyword>
<dbReference type="PROSITE" id="PS51494">
    <property type="entry name" value="SPOIVB"/>
    <property type="match status" value="1"/>
</dbReference>
<dbReference type="InterPro" id="IPR008763">
    <property type="entry name" value="Peptidase_S55"/>
</dbReference>
<feature type="domain" description="Peptidase S55" evidence="3">
    <location>
        <begin position="204"/>
        <end position="443"/>
    </location>
</feature>
<dbReference type="Gene3D" id="2.30.42.10">
    <property type="match status" value="1"/>
</dbReference>
<evidence type="ECO:0000313" key="4">
    <source>
        <dbReference type="EMBL" id="VBB07999.1"/>
    </source>
</evidence>
<sequence length="458" mass="49686">MAGSDGKNMTRVSKRFVGIGIAVLIVAFCLSPQFRSIYSLPSHMRIIEGENAIITVSFPLTIKVDYGAEAGGVKDFFTGKDFSRPVSFEPVKIGKTEIKFQFLGIIPLRSVEVDVLPPIKLIPGGHSIGVILHSQGVIVVGNSPVPTANGQYAMPAKEAGVSVGDVILSINGTPVHSDTQVAEIIDENGKKDHAVDLLIKRGNQKLQMHVTPVLCSDTKRFRIGLFVRDSAAGVGTLTFYDPHSRIYGALGHIITDSDTNQPIDCDQGKIILATVSGIQQGKRGQPGEKIGTFIDDNELLGDIQKNTPFGIYGQMFTPLKNELYSDGVSVASMSQVHTGPAEMLTVVDNQKIERFSIDIEKVNLQEYPEGKGLVIKVTDPRLLAKTGGIVQGMSGSPILQNNKLVGAVTHVFVHDPTKGYGCFIDWMLMESGIIPKKERQSARKLFTLSGRFFLDQKV</sequence>
<dbReference type="InterPro" id="IPR036034">
    <property type="entry name" value="PDZ_sf"/>
</dbReference>
<dbReference type="SUPFAM" id="SSF50494">
    <property type="entry name" value="Trypsin-like serine proteases"/>
    <property type="match status" value="1"/>
</dbReference>
<name>A0A498RA18_9FIRM</name>
<keyword evidence="5" id="KW-1185">Reference proteome</keyword>
<dbReference type="Pfam" id="PF13180">
    <property type="entry name" value="PDZ_2"/>
    <property type="match status" value="1"/>
</dbReference>
<keyword evidence="1" id="KW-1133">Transmembrane helix</keyword>
<dbReference type="InterPro" id="IPR009003">
    <property type="entry name" value="Peptidase_S1_PA"/>
</dbReference>
<reference evidence="4 5" key="1">
    <citation type="submission" date="2018-06" db="EMBL/GenBank/DDBJ databases">
        <authorList>
            <person name="Strepis N."/>
        </authorList>
    </citation>
    <scope>NUCLEOTIDE SEQUENCE [LARGE SCALE GENOMIC DNA]</scope>
    <source>
        <strain evidence="4">LUCI</strain>
    </source>
</reference>
<proteinExistence type="predicted"/>
<dbReference type="NCBIfam" id="TIGR02860">
    <property type="entry name" value="spore_IV_B"/>
    <property type="match status" value="1"/>
</dbReference>
<dbReference type="AlphaFoldDB" id="A0A498RA18"/>
<dbReference type="InterPro" id="IPR001478">
    <property type="entry name" value="PDZ"/>
</dbReference>
<accession>A0A498RA18</accession>
<protein>
    <submittedName>
        <fullName evidence="4">Peptidase s1 pa clan</fullName>
    </submittedName>
</protein>